<dbReference type="PANTHER" id="PTHR47135">
    <property type="entry name" value="FIBRONECTIN TYPE III DOMAIN-CONTAINING PROTEIN 7"/>
    <property type="match status" value="1"/>
</dbReference>
<dbReference type="InterPro" id="IPR036116">
    <property type="entry name" value="FN3_sf"/>
</dbReference>
<dbReference type="PROSITE" id="PS50853">
    <property type="entry name" value="FN3"/>
    <property type="match status" value="3"/>
</dbReference>
<accession>A0A8C2H572</accession>
<dbReference type="AlphaFoldDB" id="A0A8C2H572"/>
<dbReference type="SMART" id="SM00060">
    <property type="entry name" value="FN3"/>
    <property type="match status" value="4"/>
</dbReference>
<evidence type="ECO:0000259" key="1">
    <source>
        <dbReference type="PROSITE" id="PS50853"/>
    </source>
</evidence>
<dbReference type="SUPFAM" id="SSF49265">
    <property type="entry name" value="Fibronectin type III"/>
    <property type="match status" value="2"/>
</dbReference>
<evidence type="ECO:0000313" key="3">
    <source>
        <dbReference type="Proteomes" id="UP000694701"/>
    </source>
</evidence>
<feature type="domain" description="Fibronectin type-III" evidence="1">
    <location>
        <begin position="291"/>
        <end position="378"/>
    </location>
</feature>
<dbReference type="InterPro" id="IPR003961">
    <property type="entry name" value="FN3_dom"/>
</dbReference>
<evidence type="ECO:0000313" key="2">
    <source>
        <dbReference type="Ensembl" id="ENSCCRP00020017956.1"/>
    </source>
</evidence>
<dbReference type="CDD" id="cd00063">
    <property type="entry name" value="FN3"/>
    <property type="match status" value="1"/>
</dbReference>
<dbReference type="Pfam" id="PF00041">
    <property type="entry name" value="fn3"/>
    <property type="match status" value="1"/>
</dbReference>
<protein>
    <recommendedName>
        <fullName evidence="1">Fibronectin type-III domain-containing protein</fullName>
    </recommendedName>
</protein>
<dbReference type="InterPro" id="IPR013783">
    <property type="entry name" value="Ig-like_fold"/>
</dbReference>
<name>A0A8C2H572_CYPCA</name>
<feature type="domain" description="Fibronectin type-III" evidence="1">
    <location>
        <begin position="25"/>
        <end position="114"/>
    </location>
</feature>
<dbReference type="Gene3D" id="2.60.40.10">
    <property type="entry name" value="Immunoglobulins"/>
    <property type="match status" value="3"/>
</dbReference>
<feature type="domain" description="Fibronectin type-III" evidence="1">
    <location>
        <begin position="204"/>
        <end position="290"/>
    </location>
</feature>
<dbReference type="Proteomes" id="UP000694701">
    <property type="component" value="Unplaced"/>
</dbReference>
<proteinExistence type="predicted"/>
<dbReference type="PANTHER" id="PTHR47135:SF4">
    <property type="match status" value="1"/>
</dbReference>
<dbReference type="Ensembl" id="ENSCCRT00020019728.1">
    <property type="protein sequence ID" value="ENSCCRP00020017956.1"/>
    <property type="gene ID" value="ENSCCRG00020008531.1"/>
</dbReference>
<organism evidence="2 3">
    <name type="scientific">Cyprinus carpio</name>
    <name type="common">Common carp</name>
    <dbReference type="NCBI Taxonomy" id="7962"/>
    <lineage>
        <taxon>Eukaryota</taxon>
        <taxon>Metazoa</taxon>
        <taxon>Chordata</taxon>
        <taxon>Craniata</taxon>
        <taxon>Vertebrata</taxon>
        <taxon>Euteleostomi</taxon>
        <taxon>Actinopterygii</taxon>
        <taxon>Neopterygii</taxon>
        <taxon>Teleostei</taxon>
        <taxon>Ostariophysi</taxon>
        <taxon>Cypriniformes</taxon>
        <taxon>Cyprinidae</taxon>
        <taxon>Cyprininae</taxon>
        <taxon>Cyprinus</taxon>
    </lineage>
</organism>
<sequence length="386" mass="39109">MLTTGDMQNNSLSICVSVSSLAPCPPTSVAAVLDCSTNTILVSWSSLAISGVHYTAKAIGPLGPSSGVECNTTNLNCTLAHLQCGSQYNVTITATQNNCTSKSSTEYSFITAPCVPVLNDVALNCSSRSAVVNWSSSGLSLGAFSVSAVSTQGEQLGCGVFNNGACVVDGLQCGQTYTFTVNATQGQCTSAASNTLQRETAPCPPLNIQSIMNCGSNTASVSWSGGNGALSFITTMECSNGQTYICSTNETGCDITNMACGQTCTVKVVAKGHSCNSSAGTGSPVITGPCVPQNVSATVSCSSSNIATVTWGSSQGAELYTVTASSANGLSANCTSPSTSCDLSTLTCGESYTITVKAKGSNCSSGNSAPVQVQAGLFHISYHDSF</sequence>
<reference evidence="2" key="1">
    <citation type="submission" date="2025-08" db="UniProtKB">
        <authorList>
            <consortium name="Ensembl"/>
        </authorList>
    </citation>
    <scope>IDENTIFICATION</scope>
</reference>